<dbReference type="Gene3D" id="3.40.50.10540">
    <property type="entry name" value="Crotonobetainyl-coa:carnitine coa-transferase, domain 1"/>
    <property type="match status" value="1"/>
</dbReference>
<keyword evidence="3" id="KW-1185">Reference proteome</keyword>
<dbReference type="InterPro" id="IPR023606">
    <property type="entry name" value="CoA-Trfase_III_dom_1_sf"/>
</dbReference>
<dbReference type="EMBL" id="MU005764">
    <property type="protein sequence ID" value="KAF2714601.1"/>
    <property type="molecule type" value="Genomic_DNA"/>
</dbReference>
<evidence type="ECO:0000313" key="3">
    <source>
        <dbReference type="Proteomes" id="UP000799428"/>
    </source>
</evidence>
<proteinExistence type="predicted"/>
<dbReference type="Proteomes" id="UP000799428">
    <property type="component" value="Unassembled WGS sequence"/>
</dbReference>
<dbReference type="PANTHER" id="PTHR48228">
    <property type="entry name" value="SUCCINYL-COA--D-CITRAMALATE COA-TRANSFERASE"/>
    <property type="match status" value="1"/>
</dbReference>
<accession>A0A6G1KQD4</accession>
<sequence length="111" mass="12027">MSRVIAAPVAGKALTVHGADVIWITSPNLPDLPDLDRDVGRGRRTVQLDIKQPEQKAKLLARASKNSRRLPPGPPTRQSGFPRPIDCGASQNQPASDCGKSISLWKRRAVV</sequence>
<organism evidence="2 3">
    <name type="scientific">Pleomassaria siparia CBS 279.74</name>
    <dbReference type="NCBI Taxonomy" id="1314801"/>
    <lineage>
        <taxon>Eukaryota</taxon>
        <taxon>Fungi</taxon>
        <taxon>Dikarya</taxon>
        <taxon>Ascomycota</taxon>
        <taxon>Pezizomycotina</taxon>
        <taxon>Dothideomycetes</taxon>
        <taxon>Pleosporomycetidae</taxon>
        <taxon>Pleosporales</taxon>
        <taxon>Pleomassariaceae</taxon>
        <taxon>Pleomassaria</taxon>
    </lineage>
</organism>
<evidence type="ECO:0000313" key="2">
    <source>
        <dbReference type="EMBL" id="KAF2714601.1"/>
    </source>
</evidence>
<protein>
    <submittedName>
        <fullName evidence="2">Uncharacterized protein</fullName>
    </submittedName>
</protein>
<dbReference type="InterPro" id="IPR050509">
    <property type="entry name" value="CoA-transferase_III"/>
</dbReference>
<dbReference type="PANTHER" id="PTHR48228:SF4">
    <property type="entry name" value="BLR3030 PROTEIN"/>
    <property type="match status" value="1"/>
</dbReference>
<dbReference type="AlphaFoldDB" id="A0A6G1KQD4"/>
<gene>
    <name evidence="2" type="ORF">K504DRAFT_496524</name>
</gene>
<evidence type="ECO:0000256" key="1">
    <source>
        <dbReference type="SAM" id="MobiDB-lite"/>
    </source>
</evidence>
<reference evidence="2" key="1">
    <citation type="journal article" date="2020" name="Stud. Mycol.">
        <title>101 Dothideomycetes genomes: a test case for predicting lifestyles and emergence of pathogens.</title>
        <authorList>
            <person name="Haridas S."/>
            <person name="Albert R."/>
            <person name="Binder M."/>
            <person name="Bloem J."/>
            <person name="Labutti K."/>
            <person name="Salamov A."/>
            <person name="Andreopoulos B."/>
            <person name="Baker S."/>
            <person name="Barry K."/>
            <person name="Bills G."/>
            <person name="Bluhm B."/>
            <person name="Cannon C."/>
            <person name="Castanera R."/>
            <person name="Culley D."/>
            <person name="Daum C."/>
            <person name="Ezra D."/>
            <person name="Gonzalez J."/>
            <person name="Henrissat B."/>
            <person name="Kuo A."/>
            <person name="Liang C."/>
            <person name="Lipzen A."/>
            <person name="Lutzoni F."/>
            <person name="Magnuson J."/>
            <person name="Mondo S."/>
            <person name="Nolan M."/>
            <person name="Ohm R."/>
            <person name="Pangilinan J."/>
            <person name="Park H.-J."/>
            <person name="Ramirez L."/>
            <person name="Alfaro M."/>
            <person name="Sun H."/>
            <person name="Tritt A."/>
            <person name="Yoshinaga Y."/>
            <person name="Zwiers L.-H."/>
            <person name="Turgeon B."/>
            <person name="Goodwin S."/>
            <person name="Spatafora J."/>
            <person name="Crous P."/>
            <person name="Grigoriev I."/>
        </authorList>
    </citation>
    <scope>NUCLEOTIDE SEQUENCE</scope>
    <source>
        <strain evidence="2">CBS 279.74</strain>
    </source>
</reference>
<dbReference type="OrthoDB" id="5863171at2759"/>
<name>A0A6G1KQD4_9PLEO</name>
<dbReference type="SUPFAM" id="SSF89796">
    <property type="entry name" value="CoA-transferase family III (CaiB/BaiF)"/>
    <property type="match status" value="1"/>
</dbReference>
<feature type="region of interest" description="Disordered" evidence="1">
    <location>
        <begin position="61"/>
        <end position="99"/>
    </location>
</feature>